<comment type="caution">
    <text evidence="1">The sequence shown here is derived from an EMBL/GenBank/DDBJ whole genome shotgun (WGS) entry which is preliminary data.</text>
</comment>
<name>A0ABD2N160_9CUCU</name>
<gene>
    <name evidence="1" type="ORF">HHI36_022498</name>
</gene>
<proteinExistence type="predicted"/>
<reference evidence="1 2" key="1">
    <citation type="journal article" date="2021" name="BMC Biol.">
        <title>Horizontally acquired antibacterial genes associated with adaptive radiation of ladybird beetles.</title>
        <authorList>
            <person name="Li H.S."/>
            <person name="Tang X.F."/>
            <person name="Huang Y.H."/>
            <person name="Xu Z.Y."/>
            <person name="Chen M.L."/>
            <person name="Du X.Y."/>
            <person name="Qiu B.Y."/>
            <person name="Chen P.T."/>
            <person name="Zhang W."/>
            <person name="Slipinski A."/>
            <person name="Escalona H.E."/>
            <person name="Waterhouse R.M."/>
            <person name="Zwick A."/>
            <person name="Pang H."/>
        </authorList>
    </citation>
    <scope>NUCLEOTIDE SEQUENCE [LARGE SCALE GENOMIC DNA]</scope>
    <source>
        <strain evidence="1">SYSU2018</strain>
    </source>
</reference>
<evidence type="ECO:0000313" key="1">
    <source>
        <dbReference type="EMBL" id="KAL3272036.1"/>
    </source>
</evidence>
<dbReference type="AlphaFoldDB" id="A0ABD2N160"/>
<dbReference type="Proteomes" id="UP001516400">
    <property type="component" value="Unassembled WGS sequence"/>
</dbReference>
<accession>A0ABD2N160</accession>
<dbReference type="EMBL" id="JABFTP020000042">
    <property type="protein sequence ID" value="KAL3272036.1"/>
    <property type="molecule type" value="Genomic_DNA"/>
</dbReference>
<protein>
    <submittedName>
        <fullName evidence="1">Uncharacterized protein</fullName>
    </submittedName>
</protein>
<sequence>MKMTVLDIKEEEYKRIIDSIEDQGTLSFKTLLKVVPQMKLELPEKLIPRLINGALYHPNSNQIICERPSTPALPVLDYNISIDDSSIYYLLNPIKLLKKASLINDLKMNTIIAKMWQNQFTPTFPAILSHVPQLLRKRVSEKIRYIITTMIQKQLI</sequence>
<evidence type="ECO:0000313" key="2">
    <source>
        <dbReference type="Proteomes" id="UP001516400"/>
    </source>
</evidence>
<organism evidence="1 2">
    <name type="scientific">Cryptolaemus montrouzieri</name>
    <dbReference type="NCBI Taxonomy" id="559131"/>
    <lineage>
        <taxon>Eukaryota</taxon>
        <taxon>Metazoa</taxon>
        <taxon>Ecdysozoa</taxon>
        <taxon>Arthropoda</taxon>
        <taxon>Hexapoda</taxon>
        <taxon>Insecta</taxon>
        <taxon>Pterygota</taxon>
        <taxon>Neoptera</taxon>
        <taxon>Endopterygota</taxon>
        <taxon>Coleoptera</taxon>
        <taxon>Polyphaga</taxon>
        <taxon>Cucujiformia</taxon>
        <taxon>Coccinelloidea</taxon>
        <taxon>Coccinellidae</taxon>
        <taxon>Scymninae</taxon>
        <taxon>Scymnini</taxon>
        <taxon>Cryptolaemus</taxon>
    </lineage>
</organism>
<keyword evidence="2" id="KW-1185">Reference proteome</keyword>